<keyword evidence="1" id="KW-0805">Transcription regulation</keyword>
<dbReference type="SMART" id="SM00418">
    <property type="entry name" value="HTH_ARSR"/>
    <property type="match status" value="1"/>
</dbReference>
<dbReference type="InterPro" id="IPR001845">
    <property type="entry name" value="HTH_ArsR_DNA-bd_dom"/>
</dbReference>
<dbReference type="Gene3D" id="3.30.450.40">
    <property type="match status" value="1"/>
</dbReference>
<evidence type="ECO:0000256" key="1">
    <source>
        <dbReference type="ARBA" id="ARBA00023015"/>
    </source>
</evidence>
<proteinExistence type="predicted"/>
<dbReference type="GO" id="GO:0003677">
    <property type="term" value="F:DNA binding"/>
    <property type="evidence" value="ECO:0007669"/>
    <property type="project" value="UniProtKB-KW"/>
</dbReference>
<evidence type="ECO:0000256" key="2">
    <source>
        <dbReference type="ARBA" id="ARBA00023125"/>
    </source>
</evidence>
<dbReference type="InterPro" id="IPR036388">
    <property type="entry name" value="WH-like_DNA-bd_sf"/>
</dbReference>
<dbReference type="PANTHER" id="PTHR30136:SF35">
    <property type="entry name" value="HTH-TYPE TRANSCRIPTIONAL REGULATOR RV1719"/>
    <property type="match status" value="1"/>
</dbReference>
<dbReference type="InterPro" id="IPR029016">
    <property type="entry name" value="GAF-like_dom_sf"/>
</dbReference>
<evidence type="ECO:0000313" key="6">
    <source>
        <dbReference type="Proteomes" id="UP001595898"/>
    </source>
</evidence>
<dbReference type="InterPro" id="IPR050707">
    <property type="entry name" value="HTH_MetabolicPath_Reg"/>
</dbReference>
<dbReference type="GO" id="GO:0006355">
    <property type="term" value="P:regulation of DNA-templated transcription"/>
    <property type="evidence" value="ECO:0007669"/>
    <property type="project" value="UniProtKB-ARBA"/>
</dbReference>
<keyword evidence="6" id="KW-1185">Reference proteome</keyword>
<reference evidence="5 6" key="1">
    <citation type="journal article" date="2019" name="Int. J. Syst. Evol. Microbiol.">
        <title>The Global Catalogue of Microorganisms (GCM) 10K type strain sequencing project: providing services to taxonomists for standard genome sequencing and annotation.</title>
        <authorList>
            <consortium name="The Broad Institute Genomics Platform"/>
            <consortium name="The Broad Institute Genome Sequencing Center for Infectious Disease"/>
            <person name="Wu L."/>
            <person name="Ma J."/>
        </authorList>
    </citation>
    <scope>NUCLEOTIDE SEQUENCE [LARGE SCALE GENOMIC DNA]</scope>
    <source>
        <strain evidence="5 6">WLHS5</strain>
    </source>
</reference>
<comment type="caution">
    <text evidence="5">The sequence shown here is derived from an EMBL/GenBank/DDBJ whole genome shotgun (WGS) entry which is preliminary data.</text>
</comment>
<feature type="domain" description="IclR-ED" evidence="4">
    <location>
        <begin position="73"/>
        <end position="257"/>
    </location>
</feature>
<dbReference type="InterPro" id="IPR014757">
    <property type="entry name" value="Tscrpt_reg_IclR_C"/>
</dbReference>
<sequence>MTDNARSGNHDRIKSVSVSLDIVTTLEQGPPRTITELADKLDRSPSNVLAHLRTLQERGFVVEEHNRYRPGLRYYEIGTAIREEYPLFVHGTQPADDLAADTGEFVWLMVEERGRGYYIYKSAGDAAVESGAYTMGSRWPLNASASGKVLLAHMDDTKAESVLDAHEMEQVTPNTITDRAELETELEQVREEGVARDHEESAVGIRGVAAPVQGLDGLIGAVAISGPASRIEGEYFHETLPRKIAQTADIIRIRYNGDAAVDG</sequence>
<dbReference type="PANTHER" id="PTHR30136">
    <property type="entry name" value="HELIX-TURN-HELIX TRANSCRIPTIONAL REGULATOR, ICLR FAMILY"/>
    <property type="match status" value="1"/>
</dbReference>
<organism evidence="5 6">
    <name type="scientific">Halosolutus amylolyticus</name>
    <dbReference type="NCBI Taxonomy" id="2932267"/>
    <lineage>
        <taxon>Archaea</taxon>
        <taxon>Methanobacteriati</taxon>
        <taxon>Methanobacteriota</taxon>
        <taxon>Stenosarchaea group</taxon>
        <taxon>Halobacteria</taxon>
        <taxon>Halobacteriales</taxon>
        <taxon>Natrialbaceae</taxon>
        <taxon>Halosolutus</taxon>
    </lineage>
</organism>
<dbReference type="Pfam" id="PF12840">
    <property type="entry name" value="HTH_20"/>
    <property type="match status" value="1"/>
</dbReference>
<dbReference type="CDD" id="cd00090">
    <property type="entry name" value="HTH_ARSR"/>
    <property type="match status" value="1"/>
</dbReference>
<protein>
    <submittedName>
        <fullName evidence="5">IclR family transcriptional regulator</fullName>
    </submittedName>
</protein>
<evidence type="ECO:0000313" key="5">
    <source>
        <dbReference type="EMBL" id="MFC4542445.1"/>
    </source>
</evidence>
<evidence type="ECO:0000256" key="3">
    <source>
        <dbReference type="ARBA" id="ARBA00023163"/>
    </source>
</evidence>
<dbReference type="InterPro" id="IPR011991">
    <property type="entry name" value="ArsR-like_HTH"/>
</dbReference>
<dbReference type="PROSITE" id="PS51078">
    <property type="entry name" value="ICLR_ED"/>
    <property type="match status" value="1"/>
</dbReference>
<dbReference type="InterPro" id="IPR005471">
    <property type="entry name" value="Tscrpt_reg_IclR_N"/>
</dbReference>
<keyword evidence="2" id="KW-0238">DNA-binding</keyword>
<dbReference type="EMBL" id="JBHSFA010000005">
    <property type="protein sequence ID" value="MFC4542445.1"/>
    <property type="molecule type" value="Genomic_DNA"/>
</dbReference>
<dbReference type="SMART" id="SM00346">
    <property type="entry name" value="HTH_ICLR"/>
    <property type="match status" value="1"/>
</dbReference>
<dbReference type="RefSeq" id="WP_250141842.1">
    <property type="nucleotide sequence ID" value="NZ_JALIQP010000004.1"/>
</dbReference>
<dbReference type="SUPFAM" id="SSF46785">
    <property type="entry name" value="Winged helix' DNA-binding domain"/>
    <property type="match status" value="1"/>
</dbReference>
<dbReference type="InterPro" id="IPR036390">
    <property type="entry name" value="WH_DNA-bd_sf"/>
</dbReference>
<dbReference type="Pfam" id="PF01614">
    <property type="entry name" value="IclR_C"/>
    <property type="match status" value="1"/>
</dbReference>
<dbReference type="Proteomes" id="UP001595898">
    <property type="component" value="Unassembled WGS sequence"/>
</dbReference>
<dbReference type="AlphaFoldDB" id="A0ABD5PPA8"/>
<dbReference type="Gene3D" id="1.10.10.10">
    <property type="entry name" value="Winged helix-like DNA-binding domain superfamily/Winged helix DNA-binding domain"/>
    <property type="match status" value="1"/>
</dbReference>
<dbReference type="SUPFAM" id="SSF55781">
    <property type="entry name" value="GAF domain-like"/>
    <property type="match status" value="1"/>
</dbReference>
<gene>
    <name evidence="5" type="ORF">ACFO5R_10970</name>
</gene>
<keyword evidence="3" id="KW-0804">Transcription</keyword>
<name>A0ABD5PPA8_9EURY</name>
<evidence type="ECO:0000259" key="4">
    <source>
        <dbReference type="PROSITE" id="PS51078"/>
    </source>
</evidence>
<accession>A0ABD5PPA8</accession>